<dbReference type="EMBL" id="SSMD01000005">
    <property type="protein sequence ID" value="THD73335.1"/>
    <property type="molecule type" value="Genomic_DNA"/>
</dbReference>
<name>A0A4S3M8Y6_9RHOB</name>
<comment type="caution">
    <text evidence="1">The sequence shown here is derived from an EMBL/GenBank/DDBJ whole genome shotgun (WGS) entry which is preliminary data.</text>
</comment>
<dbReference type="GO" id="GO:0047617">
    <property type="term" value="F:fatty acyl-CoA hydrolase activity"/>
    <property type="evidence" value="ECO:0007669"/>
    <property type="project" value="TreeGrafter"/>
</dbReference>
<organism evidence="1 2">
    <name type="scientific">Thalassobius vesicularis</name>
    <dbReference type="NCBI Taxonomy" id="1294297"/>
    <lineage>
        <taxon>Bacteria</taxon>
        <taxon>Pseudomonadati</taxon>
        <taxon>Pseudomonadota</taxon>
        <taxon>Alphaproteobacteria</taxon>
        <taxon>Rhodobacterales</taxon>
        <taxon>Roseobacteraceae</taxon>
        <taxon>Thalassovita</taxon>
    </lineage>
</organism>
<dbReference type="Pfam" id="PF13279">
    <property type="entry name" value="4HBT_2"/>
    <property type="match status" value="1"/>
</dbReference>
<evidence type="ECO:0000313" key="2">
    <source>
        <dbReference type="Proteomes" id="UP000306113"/>
    </source>
</evidence>
<reference evidence="1 2" key="1">
    <citation type="submission" date="2019-04" db="EMBL/GenBank/DDBJ databases">
        <title>Draft genome sequence of Youngimonas vesicularis.</title>
        <authorList>
            <person name="Hameed A."/>
        </authorList>
    </citation>
    <scope>NUCLEOTIDE SEQUENCE [LARGE SCALE GENOMIC DNA]</scope>
    <source>
        <strain evidence="1 2">CC-AMW-E</strain>
    </source>
</reference>
<dbReference type="Gene3D" id="3.10.129.10">
    <property type="entry name" value="Hotdog Thioesterase"/>
    <property type="match status" value="1"/>
</dbReference>
<dbReference type="Proteomes" id="UP000306113">
    <property type="component" value="Unassembled WGS sequence"/>
</dbReference>
<dbReference type="SUPFAM" id="SSF54637">
    <property type="entry name" value="Thioesterase/thiol ester dehydrase-isomerase"/>
    <property type="match status" value="1"/>
</dbReference>
<dbReference type="InterPro" id="IPR050563">
    <property type="entry name" value="4-hydroxybenzoyl-CoA_TE"/>
</dbReference>
<dbReference type="CDD" id="cd00586">
    <property type="entry name" value="4HBT"/>
    <property type="match status" value="1"/>
</dbReference>
<evidence type="ECO:0000313" key="1">
    <source>
        <dbReference type="EMBL" id="THD73335.1"/>
    </source>
</evidence>
<dbReference type="PANTHER" id="PTHR31793:SF2">
    <property type="entry name" value="BLR1345 PROTEIN"/>
    <property type="match status" value="1"/>
</dbReference>
<keyword evidence="2" id="KW-1185">Reference proteome</keyword>
<dbReference type="RefSeq" id="WP_136339464.1">
    <property type="nucleotide sequence ID" value="NZ_SSMD01000005.1"/>
</dbReference>
<gene>
    <name evidence="1" type="ORF">E7681_11600</name>
</gene>
<protein>
    <submittedName>
        <fullName evidence="1">Thioesterase</fullName>
    </submittedName>
</protein>
<dbReference type="OrthoDB" id="9803287at2"/>
<sequence>MPHKAPFLSSVMEVLPEWIDYNGHLNMAYYNVLFDRGVDEAFILMGFGPDYAATRQHTTYTADFRVRYLREIHVGNKVRVGFQLLATDQKKFHFAQWLYHEDGWVSATGEGVTLHVDMSGPRVVPYPPDVAKKVNAMLEAHSHLPVPNFVGLPIGIQKK</sequence>
<accession>A0A4S3M8Y6</accession>
<dbReference type="AlphaFoldDB" id="A0A4S3M8Y6"/>
<dbReference type="InterPro" id="IPR029069">
    <property type="entry name" value="HotDog_dom_sf"/>
</dbReference>
<dbReference type="PANTHER" id="PTHR31793">
    <property type="entry name" value="4-HYDROXYBENZOYL-COA THIOESTERASE FAMILY MEMBER"/>
    <property type="match status" value="1"/>
</dbReference>
<proteinExistence type="predicted"/>